<name>A0A2M7K6D4_9BACT</name>
<evidence type="ECO:0000256" key="3">
    <source>
        <dbReference type="ARBA" id="ARBA00022723"/>
    </source>
</evidence>
<proteinExistence type="predicted"/>
<dbReference type="InterPro" id="IPR002133">
    <property type="entry name" value="S-AdoMet_synthetase"/>
</dbReference>
<keyword evidence="1" id="KW-0554">One-carbon metabolism</keyword>
<organism evidence="9 10">
    <name type="scientific">Candidatus Infernicultor aquiphilus</name>
    <dbReference type="NCBI Taxonomy" id="1805029"/>
    <lineage>
        <taxon>Bacteria</taxon>
        <taxon>Pseudomonadati</taxon>
        <taxon>Atribacterota</taxon>
        <taxon>Candidatus Phoenicimicrobiia</taxon>
        <taxon>Candidatus Pheonicimicrobiales</taxon>
        <taxon>Candidatus Phoenicimicrobiaceae</taxon>
        <taxon>Candidatus Infernicultor</taxon>
    </lineage>
</organism>
<feature type="non-terminal residue" evidence="9">
    <location>
        <position position="1"/>
    </location>
</feature>
<evidence type="ECO:0000256" key="4">
    <source>
        <dbReference type="ARBA" id="ARBA00022741"/>
    </source>
</evidence>
<dbReference type="Proteomes" id="UP000231493">
    <property type="component" value="Unassembled WGS sequence"/>
</dbReference>
<dbReference type="GO" id="GO:0005524">
    <property type="term" value="F:ATP binding"/>
    <property type="evidence" value="ECO:0007669"/>
    <property type="project" value="UniProtKB-KW"/>
</dbReference>
<sequence>RPEAIIRHLKLRRPIFRKTAVYGHFGREDEDFTWEKIDKAEILKKEAGL</sequence>
<evidence type="ECO:0000256" key="5">
    <source>
        <dbReference type="ARBA" id="ARBA00022840"/>
    </source>
</evidence>
<evidence type="ECO:0000313" key="9">
    <source>
        <dbReference type="EMBL" id="PIX33696.1"/>
    </source>
</evidence>
<evidence type="ECO:0000256" key="2">
    <source>
        <dbReference type="ARBA" id="ARBA00022679"/>
    </source>
</evidence>
<dbReference type="PANTHER" id="PTHR11964">
    <property type="entry name" value="S-ADENOSYLMETHIONINE SYNTHETASE"/>
    <property type="match status" value="1"/>
</dbReference>
<keyword evidence="6" id="KW-0460">Magnesium</keyword>
<keyword evidence="4" id="KW-0547">Nucleotide-binding</keyword>
<dbReference type="GO" id="GO:0006556">
    <property type="term" value="P:S-adenosylmethionine biosynthetic process"/>
    <property type="evidence" value="ECO:0007669"/>
    <property type="project" value="InterPro"/>
</dbReference>
<dbReference type="AlphaFoldDB" id="A0A2M7K6D4"/>
<dbReference type="Gene3D" id="3.30.300.10">
    <property type="match status" value="1"/>
</dbReference>
<keyword evidence="5" id="KW-0067">ATP-binding</keyword>
<dbReference type="SUPFAM" id="SSF55973">
    <property type="entry name" value="S-adenosylmethionine synthetase"/>
    <property type="match status" value="1"/>
</dbReference>
<dbReference type="InterPro" id="IPR022636">
    <property type="entry name" value="S-AdoMet_synthetase_sfam"/>
</dbReference>
<evidence type="ECO:0000259" key="8">
    <source>
        <dbReference type="Pfam" id="PF02773"/>
    </source>
</evidence>
<evidence type="ECO:0000256" key="6">
    <source>
        <dbReference type="ARBA" id="ARBA00022842"/>
    </source>
</evidence>
<evidence type="ECO:0000256" key="7">
    <source>
        <dbReference type="ARBA" id="ARBA00022958"/>
    </source>
</evidence>
<dbReference type="GO" id="GO:0004478">
    <property type="term" value="F:methionine adenosyltransferase activity"/>
    <property type="evidence" value="ECO:0007669"/>
    <property type="project" value="UniProtKB-EC"/>
</dbReference>
<keyword evidence="3" id="KW-0479">Metal-binding</keyword>
<dbReference type="Pfam" id="PF02773">
    <property type="entry name" value="S-AdoMet_synt_C"/>
    <property type="match status" value="1"/>
</dbReference>
<protein>
    <submittedName>
        <fullName evidence="9">Methionine adenosyltransferase</fullName>
        <ecNumber evidence="9">2.5.1.6</ecNumber>
    </submittedName>
</protein>
<keyword evidence="7" id="KW-0630">Potassium</keyword>
<dbReference type="GO" id="GO:0046872">
    <property type="term" value="F:metal ion binding"/>
    <property type="evidence" value="ECO:0007669"/>
    <property type="project" value="UniProtKB-KW"/>
</dbReference>
<reference evidence="10" key="1">
    <citation type="submission" date="2017-09" db="EMBL/GenBank/DDBJ databases">
        <title>Depth-based differentiation of microbial function through sediment-hosted aquifers and enrichment of novel symbionts in the deep terrestrial subsurface.</title>
        <authorList>
            <person name="Probst A.J."/>
            <person name="Ladd B."/>
            <person name="Jarett J.K."/>
            <person name="Geller-Mcgrath D.E."/>
            <person name="Sieber C.M."/>
            <person name="Emerson J.B."/>
            <person name="Anantharaman K."/>
            <person name="Thomas B.C."/>
            <person name="Malmstrom R."/>
            <person name="Stieglmeier M."/>
            <person name="Klingl A."/>
            <person name="Woyke T."/>
            <person name="Ryan C.M."/>
            <person name="Banfield J.F."/>
        </authorList>
    </citation>
    <scope>NUCLEOTIDE SEQUENCE [LARGE SCALE GENOMIC DNA]</scope>
</reference>
<evidence type="ECO:0000256" key="1">
    <source>
        <dbReference type="ARBA" id="ARBA00022563"/>
    </source>
</evidence>
<evidence type="ECO:0000313" key="10">
    <source>
        <dbReference type="Proteomes" id="UP000231493"/>
    </source>
</evidence>
<dbReference type="InterPro" id="IPR022630">
    <property type="entry name" value="S-AdoMet_synt_C"/>
</dbReference>
<dbReference type="EC" id="2.5.1.6" evidence="9"/>
<feature type="domain" description="S-adenosylmethionine synthetase C-terminal" evidence="8">
    <location>
        <begin position="1"/>
        <end position="36"/>
    </location>
</feature>
<dbReference type="EMBL" id="PFIP01000132">
    <property type="protein sequence ID" value="PIX33696.1"/>
    <property type="molecule type" value="Genomic_DNA"/>
</dbReference>
<comment type="caution">
    <text evidence="9">The sequence shown here is derived from an EMBL/GenBank/DDBJ whole genome shotgun (WGS) entry which is preliminary data.</text>
</comment>
<gene>
    <name evidence="9" type="ORF">COZ58_06640</name>
</gene>
<keyword evidence="2 9" id="KW-0808">Transferase</keyword>
<accession>A0A2M7K6D4</accession>
<dbReference type="GO" id="GO:0006730">
    <property type="term" value="P:one-carbon metabolic process"/>
    <property type="evidence" value="ECO:0007669"/>
    <property type="project" value="UniProtKB-KW"/>
</dbReference>